<proteinExistence type="predicted"/>
<dbReference type="OrthoDB" id="10484547at2759"/>
<keyword evidence="2" id="KW-1185">Reference proteome</keyword>
<evidence type="ECO:0000313" key="2">
    <source>
        <dbReference type="Proteomes" id="UP000070501"/>
    </source>
</evidence>
<accession>A0A136IS16</accession>
<dbReference type="InParanoid" id="A0A136IS16"/>
<protein>
    <submittedName>
        <fullName evidence="1">Uncharacterized protein</fullName>
    </submittedName>
</protein>
<dbReference type="EMBL" id="KQ964261">
    <property type="protein sequence ID" value="KXJ87763.1"/>
    <property type="molecule type" value="Genomic_DNA"/>
</dbReference>
<feature type="non-terminal residue" evidence="1">
    <location>
        <position position="186"/>
    </location>
</feature>
<dbReference type="Proteomes" id="UP000070501">
    <property type="component" value="Unassembled WGS sequence"/>
</dbReference>
<gene>
    <name evidence="1" type="ORF">Micbo1qcDRAFT_167345</name>
</gene>
<dbReference type="AlphaFoldDB" id="A0A136IS16"/>
<reference evidence="2" key="1">
    <citation type="submission" date="2016-02" db="EMBL/GenBank/DDBJ databases">
        <title>Draft genome sequence of Microdochium bolleyi, a fungal endophyte of beachgrass.</title>
        <authorList>
            <consortium name="DOE Joint Genome Institute"/>
            <person name="David A.S."/>
            <person name="May G."/>
            <person name="Haridas S."/>
            <person name="Lim J."/>
            <person name="Wang M."/>
            <person name="Labutti K."/>
            <person name="Lipzen A."/>
            <person name="Barry K."/>
            <person name="Grigoriev I.V."/>
        </authorList>
    </citation>
    <scope>NUCLEOTIDE SEQUENCE [LARGE SCALE GENOMIC DNA]</scope>
    <source>
        <strain evidence="2">J235TASD1</strain>
    </source>
</reference>
<organism evidence="1 2">
    <name type="scientific">Microdochium bolleyi</name>
    <dbReference type="NCBI Taxonomy" id="196109"/>
    <lineage>
        <taxon>Eukaryota</taxon>
        <taxon>Fungi</taxon>
        <taxon>Dikarya</taxon>
        <taxon>Ascomycota</taxon>
        <taxon>Pezizomycotina</taxon>
        <taxon>Sordariomycetes</taxon>
        <taxon>Xylariomycetidae</taxon>
        <taxon>Xylariales</taxon>
        <taxon>Microdochiaceae</taxon>
        <taxon>Microdochium</taxon>
    </lineage>
</organism>
<evidence type="ECO:0000313" key="1">
    <source>
        <dbReference type="EMBL" id="KXJ87763.1"/>
    </source>
</evidence>
<name>A0A136IS16_9PEZI</name>
<sequence>MYAILLAADVKILRTLQSHYPRVVNYQFQPLPESSPVECRYGHCVPVQSTTTSLLEEAMLRSHLNPAYHDFALFLIESGASIGGQNITAYGVMYLAVQTMQPPIVIEACIKRGVARVSTASIGLAVQQNDQETLKTMFANNRPTREEVSDKEIMQLAADASAQCQVMPKCVRMLREYILARQIQSR</sequence>